<evidence type="ECO:0000256" key="3">
    <source>
        <dbReference type="ARBA" id="ARBA00022519"/>
    </source>
</evidence>
<feature type="non-terminal residue" evidence="7">
    <location>
        <position position="1"/>
    </location>
</feature>
<organism evidence="7 8">
    <name type="scientific">Streptomyces fuscus</name>
    <dbReference type="NCBI Taxonomy" id="3048495"/>
    <lineage>
        <taxon>Bacteria</taxon>
        <taxon>Bacillati</taxon>
        <taxon>Actinomycetota</taxon>
        <taxon>Actinomycetes</taxon>
        <taxon>Kitasatosporales</taxon>
        <taxon>Streptomycetaceae</taxon>
        <taxon>Streptomyces</taxon>
    </lineage>
</organism>
<evidence type="ECO:0000256" key="1">
    <source>
        <dbReference type="ARBA" id="ARBA00004533"/>
    </source>
</evidence>
<comment type="caution">
    <text evidence="7">The sequence shown here is derived from an EMBL/GenBank/DDBJ whole genome shotgun (WGS) entry which is preliminary data.</text>
</comment>
<dbReference type="InterPro" id="IPR004960">
    <property type="entry name" value="LipA_acyltrans"/>
</dbReference>
<dbReference type="PANTHER" id="PTHR30606">
    <property type="entry name" value="LIPID A BIOSYNTHESIS LAUROYL ACYLTRANSFERASE"/>
    <property type="match status" value="1"/>
</dbReference>
<comment type="subcellular location">
    <subcellularLocation>
        <location evidence="1">Cell inner membrane</location>
    </subcellularLocation>
</comment>
<evidence type="ECO:0000256" key="6">
    <source>
        <dbReference type="ARBA" id="ARBA00023315"/>
    </source>
</evidence>
<keyword evidence="6" id="KW-0012">Acyltransferase</keyword>
<protein>
    <submittedName>
        <fullName evidence="7">Uncharacterized protein</fullName>
    </submittedName>
</protein>
<dbReference type="CDD" id="cd07984">
    <property type="entry name" value="LPLAT_LABLAT-like"/>
    <property type="match status" value="1"/>
</dbReference>
<reference evidence="7 8" key="1">
    <citation type="submission" date="2023-05" db="EMBL/GenBank/DDBJ databases">
        <title>Streptomyces fuscus sp. nov., a brown-black pigment producing actinomyces isolated from dry sand of Sea duck farm.</title>
        <authorList>
            <person name="Xie J."/>
            <person name="Shen N."/>
        </authorList>
    </citation>
    <scope>NUCLEOTIDE SEQUENCE [LARGE SCALE GENOMIC DNA]</scope>
    <source>
        <strain evidence="7 8">GXMU-J15</strain>
    </source>
</reference>
<evidence type="ECO:0000313" key="7">
    <source>
        <dbReference type="EMBL" id="MDL2082342.1"/>
    </source>
</evidence>
<keyword evidence="5" id="KW-0472">Membrane</keyword>
<dbReference type="Proteomes" id="UP001241926">
    <property type="component" value="Unassembled WGS sequence"/>
</dbReference>
<evidence type="ECO:0000256" key="4">
    <source>
        <dbReference type="ARBA" id="ARBA00022679"/>
    </source>
</evidence>
<evidence type="ECO:0000313" key="8">
    <source>
        <dbReference type="Proteomes" id="UP001241926"/>
    </source>
</evidence>
<keyword evidence="4" id="KW-0808">Transferase</keyword>
<dbReference type="Pfam" id="PF03279">
    <property type="entry name" value="Lip_A_acyltrans"/>
    <property type="match status" value="1"/>
</dbReference>
<evidence type="ECO:0000256" key="2">
    <source>
        <dbReference type="ARBA" id="ARBA00022475"/>
    </source>
</evidence>
<keyword evidence="8" id="KW-1185">Reference proteome</keyword>
<keyword evidence="3" id="KW-0997">Cell inner membrane</keyword>
<dbReference type="PANTHER" id="PTHR30606:SF9">
    <property type="entry name" value="LIPID A BIOSYNTHESIS LAUROYLTRANSFERASE"/>
    <property type="match status" value="1"/>
</dbReference>
<keyword evidence="2" id="KW-1003">Cell membrane</keyword>
<evidence type="ECO:0000256" key="5">
    <source>
        <dbReference type="ARBA" id="ARBA00023136"/>
    </source>
</evidence>
<gene>
    <name evidence="7" type="ORF">QNN03_38700</name>
</gene>
<proteinExistence type="predicted"/>
<name>A0ABT7JBU9_9ACTN</name>
<accession>A0ABT7JBU9</accession>
<sequence>KNPVYEWAVKFGRLRYAKAMFANEDIRATVRHLKKGGFLWYAPDQDMRGKDTVFVPFFGHTASTITATHQLARMTGCAVIPYFHRREGGK</sequence>
<dbReference type="EMBL" id="JASJUS010000204">
    <property type="protein sequence ID" value="MDL2082342.1"/>
    <property type="molecule type" value="Genomic_DNA"/>
</dbReference>